<organism evidence="2 3">
    <name type="scientific">Clavispora lusitaniae</name>
    <name type="common">Candida lusitaniae</name>
    <dbReference type="NCBI Taxonomy" id="36911"/>
    <lineage>
        <taxon>Eukaryota</taxon>
        <taxon>Fungi</taxon>
        <taxon>Dikarya</taxon>
        <taxon>Ascomycota</taxon>
        <taxon>Saccharomycotina</taxon>
        <taxon>Pichiomycetes</taxon>
        <taxon>Metschnikowiaceae</taxon>
        <taxon>Clavispora</taxon>
    </lineage>
</organism>
<gene>
    <name evidence="2" type="ORF">A9F13_07g01639</name>
</gene>
<evidence type="ECO:0000313" key="3">
    <source>
        <dbReference type="Proteomes" id="UP000195602"/>
    </source>
</evidence>
<dbReference type="AlphaFoldDB" id="A0AA91Q0N2"/>
<protein>
    <submittedName>
        <fullName evidence="2">Uncharacterized protein</fullName>
    </submittedName>
</protein>
<sequence>MNIDFSLLEEIADSPHSASDSDDMDRLVRLQSAKADLVAQRDALAAKKRDLISGAARLRETLHHYEQQQHQRDTRSRLDYYLRQNDAEHAQLAQPDAAAEFVLENAGVLPSKNWGRRLEQAARFCPGVTLSRCVARAVHDGEGRLVSERCFTLSARGLPSVDVCMHVADSAVLQLWVANWSQIEAALSTVCSSMASFWRRNVLPQRKLDLLVASYAALVRAHLSRSQALAQLAAAYPDQMSRPATSTVPTSTDKRTTTGTLMTNDTPKTTQEPPAAQTAGNSHSPNDQTVQLKDTPSQPSQASPTSKEIEPPIVSLLELSNAPYVEWTFGGSRVRLSWRMVLASAITGAVSSELCLVIVHPDGSVLDADAVFQRLVETYGVVEAFKVMMLNMFGV</sequence>
<dbReference type="EMBL" id="LYUB02000007">
    <property type="protein sequence ID" value="OVF08700.1"/>
    <property type="molecule type" value="Genomic_DNA"/>
</dbReference>
<dbReference type="KEGG" id="clus:A9F13_07g01639"/>
<comment type="caution">
    <text evidence="2">The sequence shown here is derived from an EMBL/GenBank/DDBJ whole genome shotgun (WGS) entry which is preliminary data.</text>
</comment>
<dbReference type="Proteomes" id="UP000195602">
    <property type="component" value="Unassembled WGS sequence"/>
</dbReference>
<feature type="region of interest" description="Disordered" evidence="1">
    <location>
        <begin position="239"/>
        <end position="309"/>
    </location>
</feature>
<accession>A0AA91Q0N2</accession>
<evidence type="ECO:0000313" key="2">
    <source>
        <dbReference type="EMBL" id="OVF08700.1"/>
    </source>
</evidence>
<feature type="compositionally biased region" description="Low complexity" evidence="1">
    <location>
        <begin position="295"/>
        <end position="306"/>
    </location>
</feature>
<reference evidence="2 3" key="1">
    <citation type="submission" date="2017-04" db="EMBL/GenBank/DDBJ databases">
        <title>Draft genome of the yeast Clavispora lusitaniae type strain CBS 6936.</title>
        <authorList>
            <person name="Durrens P."/>
            <person name="Klopp C."/>
            <person name="Biteau N."/>
            <person name="Fitton-Ouhabi V."/>
            <person name="Dementhon K."/>
            <person name="Accoceberry I."/>
            <person name="Sherman D.J."/>
            <person name="Noel T."/>
        </authorList>
    </citation>
    <scope>NUCLEOTIDE SEQUENCE [LARGE SCALE GENOMIC DNA]</scope>
    <source>
        <strain evidence="2 3">CBS 6936</strain>
    </source>
</reference>
<feature type="compositionally biased region" description="Polar residues" evidence="1">
    <location>
        <begin position="242"/>
        <end position="294"/>
    </location>
</feature>
<name>A0AA91Q0N2_CLALS</name>
<evidence type="ECO:0000256" key="1">
    <source>
        <dbReference type="SAM" id="MobiDB-lite"/>
    </source>
</evidence>
<proteinExistence type="predicted"/>